<dbReference type="Proteomes" id="UP001206925">
    <property type="component" value="Unassembled WGS sequence"/>
</dbReference>
<keyword evidence="1" id="KW-0547">Nucleotide-binding</keyword>
<name>A0AAD5GRW5_AMBAR</name>
<dbReference type="Gene3D" id="1.10.510.10">
    <property type="entry name" value="Transferase(Phosphotransferase) domain 1"/>
    <property type="match status" value="1"/>
</dbReference>
<evidence type="ECO:0000256" key="2">
    <source>
        <dbReference type="ARBA" id="ARBA00022840"/>
    </source>
</evidence>
<dbReference type="GO" id="GO:0005730">
    <property type="term" value="C:nucleolus"/>
    <property type="evidence" value="ECO:0007669"/>
    <property type="project" value="TreeGrafter"/>
</dbReference>
<dbReference type="SUPFAM" id="SSF56112">
    <property type="entry name" value="Protein kinase-like (PK-like)"/>
    <property type="match status" value="1"/>
</dbReference>
<dbReference type="Pfam" id="PF00012">
    <property type="entry name" value="HSP70"/>
    <property type="match status" value="1"/>
</dbReference>
<dbReference type="PANTHER" id="PTHR45903">
    <property type="entry name" value="GLUTAMATE-RICH WD REPEAT-CONTAINING PROTEIN 1"/>
    <property type="match status" value="1"/>
</dbReference>
<accession>A0AAD5GRW5</accession>
<dbReference type="GO" id="GO:0005524">
    <property type="term" value="F:ATP binding"/>
    <property type="evidence" value="ECO:0007669"/>
    <property type="project" value="UniProtKB-KW"/>
</dbReference>
<organism evidence="3 4">
    <name type="scientific">Ambrosia artemisiifolia</name>
    <name type="common">Common ragweed</name>
    <dbReference type="NCBI Taxonomy" id="4212"/>
    <lineage>
        <taxon>Eukaryota</taxon>
        <taxon>Viridiplantae</taxon>
        <taxon>Streptophyta</taxon>
        <taxon>Embryophyta</taxon>
        <taxon>Tracheophyta</taxon>
        <taxon>Spermatophyta</taxon>
        <taxon>Magnoliopsida</taxon>
        <taxon>eudicotyledons</taxon>
        <taxon>Gunneridae</taxon>
        <taxon>Pentapetalae</taxon>
        <taxon>asterids</taxon>
        <taxon>campanulids</taxon>
        <taxon>Asterales</taxon>
        <taxon>Asteraceae</taxon>
        <taxon>Asteroideae</taxon>
        <taxon>Heliantheae alliance</taxon>
        <taxon>Heliantheae</taxon>
        <taxon>Ambrosia</taxon>
    </lineage>
</organism>
<reference evidence="3" key="1">
    <citation type="submission" date="2022-06" db="EMBL/GenBank/DDBJ databases">
        <title>Uncovering the hologenomic basis of an extraordinary plant invasion.</title>
        <authorList>
            <person name="Bieker V.C."/>
            <person name="Martin M.D."/>
            <person name="Gilbert T."/>
            <person name="Hodgins K."/>
            <person name="Battlay P."/>
            <person name="Petersen B."/>
            <person name="Wilson J."/>
        </authorList>
    </citation>
    <scope>NUCLEOTIDE SEQUENCE</scope>
    <source>
        <strain evidence="3">AA19_3_7</strain>
        <tissue evidence="3">Leaf</tissue>
    </source>
</reference>
<dbReference type="EMBL" id="JAMZMK010006272">
    <property type="protein sequence ID" value="KAI7749818.1"/>
    <property type="molecule type" value="Genomic_DNA"/>
</dbReference>
<sequence length="309" mass="34878">MTTINIMTSIALGLRFRAGVRGFEGKLSDYEYKSEQINGSQQNSFDVVRDSLGLVRTEFPRMIYFVTGTQAHNAPNPIGIFKISNISGKRRELVPTSDDEENDGPKAPVFQVRKVFHEGGVNRIRAMTQKPHICASWGDTGFILLDVALLTLDIEIVGGLMMKLIPRNNVIPTNISQVFNTYKDQPTAVSIKLLAIKKLDNATSWKWSDEQFMELFVYEYCETGTLHESLHLNDEIHEKLSWNSRVHVALQIARALDLVPTSALMFVSVKIIAHGYGGPELESGSYTYQSDVYSFGVIMLRTFHRPKRF</sequence>
<dbReference type="InterPro" id="IPR015943">
    <property type="entry name" value="WD40/YVTN_repeat-like_dom_sf"/>
</dbReference>
<dbReference type="GO" id="GO:0042254">
    <property type="term" value="P:ribosome biogenesis"/>
    <property type="evidence" value="ECO:0007669"/>
    <property type="project" value="TreeGrafter"/>
</dbReference>
<keyword evidence="4" id="KW-1185">Reference proteome</keyword>
<dbReference type="InterPro" id="IPR013126">
    <property type="entry name" value="Hsp_70_fam"/>
</dbReference>
<dbReference type="PANTHER" id="PTHR45903:SF1">
    <property type="entry name" value="GLUTAMATE-RICH WD REPEAT-CONTAINING PROTEIN 1"/>
    <property type="match status" value="1"/>
</dbReference>
<dbReference type="AlphaFoldDB" id="A0AAD5GRW5"/>
<dbReference type="SUPFAM" id="SSF100920">
    <property type="entry name" value="Heat shock protein 70kD (HSP70), peptide-binding domain"/>
    <property type="match status" value="1"/>
</dbReference>
<protein>
    <submittedName>
        <fullName evidence="3">Uncharacterized protein</fullName>
    </submittedName>
</protein>
<evidence type="ECO:0000313" key="4">
    <source>
        <dbReference type="Proteomes" id="UP001206925"/>
    </source>
</evidence>
<gene>
    <name evidence="3" type="ORF">M8C21_011772</name>
</gene>
<proteinExistence type="predicted"/>
<dbReference type="GO" id="GO:0140662">
    <property type="term" value="F:ATP-dependent protein folding chaperone"/>
    <property type="evidence" value="ECO:0007669"/>
    <property type="project" value="InterPro"/>
</dbReference>
<comment type="caution">
    <text evidence="3">The sequence shown here is derived from an EMBL/GenBank/DDBJ whole genome shotgun (WGS) entry which is preliminary data.</text>
</comment>
<dbReference type="Gene3D" id="2.60.34.10">
    <property type="entry name" value="Substrate Binding Domain Of DNAk, Chain A, domain 1"/>
    <property type="match status" value="1"/>
</dbReference>
<dbReference type="Gene3D" id="2.130.10.10">
    <property type="entry name" value="YVTN repeat-like/Quinoprotein amine dehydrogenase"/>
    <property type="match status" value="1"/>
</dbReference>
<keyword evidence="2" id="KW-0067">ATP-binding</keyword>
<evidence type="ECO:0000313" key="3">
    <source>
        <dbReference type="EMBL" id="KAI7749818.1"/>
    </source>
</evidence>
<evidence type="ECO:0000256" key="1">
    <source>
        <dbReference type="ARBA" id="ARBA00022741"/>
    </source>
</evidence>
<dbReference type="InterPro" id="IPR029047">
    <property type="entry name" value="HSP70_peptide-bd_sf"/>
</dbReference>
<dbReference type="InterPro" id="IPR051972">
    <property type="entry name" value="Glutamate-rich_WD_repeat"/>
</dbReference>
<dbReference type="InterPro" id="IPR011009">
    <property type="entry name" value="Kinase-like_dom_sf"/>
</dbReference>